<comment type="caution">
    <text evidence="1">The sequence shown here is derived from an EMBL/GenBank/DDBJ whole genome shotgun (WGS) entry which is preliminary data.</text>
</comment>
<name>A0A371FLS5_MUCPR</name>
<dbReference type="EMBL" id="QJKJ01008590">
    <property type="protein sequence ID" value="RDX79277.1"/>
    <property type="molecule type" value="Genomic_DNA"/>
</dbReference>
<feature type="non-terminal residue" evidence="1">
    <location>
        <position position="1"/>
    </location>
</feature>
<keyword evidence="2" id="KW-1185">Reference proteome</keyword>
<accession>A0A371FLS5</accession>
<dbReference type="AlphaFoldDB" id="A0A371FLS5"/>
<proteinExistence type="predicted"/>
<evidence type="ECO:0000313" key="1">
    <source>
        <dbReference type="EMBL" id="RDX79277.1"/>
    </source>
</evidence>
<gene>
    <name evidence="1" type="ORF">CR513_40324</name>
</gene>
<organism evidence="1 2">
    <name type="scientific">Mucuna pruriens</name>
    <name type="common">Velvet bean</name>
    <name type="synonym">Dolichos pruriens</name>
    <dbReference type="NCBI Taxonomy" id="157652"/>
    <lineage>
        <taxon>Eukaryota</taxon>
        <taxon>Viridiplantae</taxon>
        <taxon>Streptophyta</taxon>
        <taxon>Embryophyta</taxon>
        <taxon>Tracheophyta</taxon>
        <taxon>Spermatophyta</taxon>
        <taxon>Magnoliopsida</taxon>
        <taxon>eudicotyledons</taxon>
        <taxon>Gunneridae</taxon>
        <taxon>Pentapetalae</taxon>
        <taxon>rosids</taxon>
        <taxon>fabids</taxon>
        <taxon>Fabales</taxon>
        <taxon>Fabaceae</taxon>
        <taxon>Papilionoideae</taxon>
        <taxon>50 kb inversion clade</taxon>
        <taxon>NPAAA clade</taxon>
        <taxon>indigoferoid/millettioid clade</taxon>
        <taxon>Phaseoleae</taxon>
        <taxon>Mucuna</taxon>
    </lineage>
</organism>
<protein>
    <submittedName>
        <fullName evidence="1">Uncharacterized protein</fullName>
    </submittedName>
</protein>
<dbReference type="Proteomes" id="UP000257109">
    <property type="component" value="Unassembled WGS sequence"/>
</dbReference>
<evidence type="ECO:0000313" key="2">
    <source>
        <dbReference type="Proteomes" id="UP000257109"/>
    </source>
</evidence>
<reference evidence="1" key="1">
    <citation type="submission" date="2018-05" db="EMBL/GenBank/DDBJ databases">
        <title>Draft genome of Mucuna pruriens seed.</title>
        <authorList>
            <person name="Nnadi N.E."/>
            <person name="Vos R."/>
            <person name="Hasami M.H."/>
            <person name="Devisetty U.K."/>
            <person name="Aguiy J.C."/>
        </authorList>
    </citation>
    <scope>NUCLEOTIDE SEQUENCE [LARGE SCALE GENOMIC DNA]</scope>
    <source>
        <strain evidence="1">JCA_2017</strain>
    </source>
</reference>
<sequence>MNLTILDVVKKEVVPKKSGMTIIKNQHDELGPMQIQNSWRVYILLQKIKSSNSQGSLSFSFHRSSPGKINRKVPLVFSGWFLRLHAKHLLGPAIGFH</sequence>